<dbReference type="Proteomes" id="UP001497480">
    <property type="component" value="Unassembled WGS sequence"/>
</dbReference>
<evidence type="ECO:0000256" key="1">
    <source>
        <dbReference type="SAM" id="MobiDB-lite"/>
    </source>
</evidence>
<name>A0AAV1WA08_LUPLU</name>
<evidence type="ECO:0000313" key="2">
    <source>
        <dbReference type="EMBL" id="CAL0305956.1"/>
    </source>
</evidence>
<protein>
    <submittedName>
        <fullName evidence="2">Uncharacterized protein</fullName>
    </submittedName>
</protein>
<reference evidence="2 3" key="1">
    <citation type="submission" date="2024-03" db="EMBL/GenBank/DDBJ databases">
        <authorList>
            <person name="Martinez-Hernandez J."/>
        </authorList>
    </citation>
    <scope>NUCLEOTIDE SEQUENCE [LARGE SCALE GENOMIC DNA]</scope>
</reference>
<gene>
    <name evidence="2" type="ORF">LLUT_LOCUS7016</name>
</gene>
<comment type="caution">
    <text evidence="2">The sequence shown here is derived from an EMBL/GenBank/DDBJ whole genome shotgun (WGS) entry which is preliminary data.</text>
</comment>
<organism evidence="2 3">
    <name type="scientific">Lupinus luteus</name>
    <name type="common">European yellow lupine</name>
    <dbReference type="NCBI Taxonomy" id="3873"/>
    <lineage>
        <taxon>Eukaryota</taxon>
        <taxon>Viridiplantae</taxon>
        <taxon>Streptophyta</taxon>
        <taxon>Embryophyta</taxon>
        <taxon>Tracheophyta</taxon>
        <taxon>Spermatophyta</taxon>
        <taxon>Magnoliopsida</taxon>
        <taxon>eudicotyledons</taxon>
        <taxon>Gunneridae</taxon>
        <taxon>Pentapetalae</taxon>
        <taxon>rosids</taxon>
        <taxon>fabids</taxon>
        <taxon>Fabales</taxon>
        <taxon>Fabaceae</taxon>
        <taxon>Papilionoideae</taxon>
        <taxon>50 kb inversion clade</taxon>
        <taxon>genistoids sensu lato</taxon>
        <taxon>core genistoids</taxon>
        <taxon>Genisteae</taxon>
        <taxon>Lupinus</taxon>
    </lineage>
</organism>
<dbReference type="EMBL" id="CAXHTB010000005">
    <property type="protein sequence ID" value="CAL0305956.1"/>
    <property type="molecule type" value="Genomic_DNA"/>
</dbReference>
<proteinExistence type="predicted"/>
<feature type="region of interest" description="Disordered" evidence="1">
    <location>
        <begin position="32"/>
        <end position="54"/>
    </location>
</feature>
<sequence>MNNYSRRRNAFPGPRIRYPEPNLSIVVERSSLSTSNVDSDANSEPQYLSMSSPSPEIRRQMHSLMVRLCAGGTHQLEGHFDEEDASEDEDENMNMGRTEEEIMTSINREIFESEEEENIENKKACGICQVRSTIYHFIGRRSTYS</sequence>
<accession>A0AAV1WA08</accession>
<keyword evidence="3" id="KW-1185">Reference proteome</keyword>
<evidence type="ECO:0000313" key="3">
    <source>
        <dbReference type="Proteomes" id="UP001497480"/>
    </source>
</evidence>
<dbReference type="AlphaFoldDB" id="A0AAV1WA08"/>